<keyword evidence="6" id="KW-0175">Coiled coil</keyword>
<evidence type="ECO:0000256" key="7">
    <source>
        <dbReference type="SAM" id="SignalP"/>
    </source>
</evidence>
<comment type="similarity">
    <text evidence="1">Belongs to the peptidase C40 family.</text>
</comment>
<organism evidence="9 10">
    <name type="scientific">Clostridium beijerinckii</name>
    <name type="common">Clostridium MP</name>
    <dbReference type="NCBI Taxonomy" id="1520"/>
    <lineage>
        <taxon>Bacteria</taxon>
        <taxon>Bacillati</taxon>
        <taxon>Bacillota</taxon>
        <taxon>Clostridia</taxon>
        <taxon>Eubacteriales</taxon>
        <taxon>Clostridiaceae</taxon>
        <taxon>Clostridium</taxon>
    </lineage>
</organism>
<keyword evidence="3 7" id="KW-0732">Signal</keyword>
<dbReference type="InterPro" id="IPR000064">
    <property type="entry name" value="NLP_P60_dom"/>
</dbReference>
<sequence length="367" mass="41040">MKKTIKTVMLATALVMITQVSAFAAPTSNQAQTQLEQNKNSLKEAQDKRHQLEASIEELDNQIEDYMMKIEANKKNITGAENDIQTTKKQITQVEKEVEAKQDVLDQRVRAMYINGQSNYLKILLESESFGDLITRTQAIRKIIRLDKQVISDLNDKKSEVESKKTSLEVKYNDLLALKSENEDKLTSLNTNIADQKKLIQEAKDQEKLFASKVDESQSQVNATMNQVNKIRNEAPRVTNASRGAKSAPVSDNNIIAYASNFLGTPYLWGGTSPSTGFDCSGFTQYVYAHFGISLGRTTYDQINDGYEVSKSELQPGDLIFYGKGGNPTHMGMYVGNGTYIHAPRTGDVIKISSIDRPDYITARRVK</sequence>
<evidence type="ECO:0000256" key="2">
    <source>
        <dbReference type="ARBA" id="ARBA00022670"/>
    </source>
</evidence>
<protein>
    <submittedName>
        <fullName evidence="9">Glycoside hydrolase</fullName>
    </submittedName>
</protein>
<dbReference type="EMBL" id="CP010086">
    <property type="protein sequence ID" value="AJG99917.1"/>
    <property type="molecule type" value="Genomic_DNA"/>
</dbReference>
<dbReference type="PANTHER" id="PTHR47053:SF1">
    <property type="entry name" value="MUREIN DD-ENDOPEPTIDASE MEPH-RELATED"/>
    <property type="match status" value="1"/>
</dbReference>
<evidence type="ECO:0000259" key="8">
    <source>
        <dbReference type="PROSITE" id="PS51935"/>
    </source>
</evidence>
<keyword evidence="2" id="KW-0645">Protease</keyword>
<dbReference type="RefSeq" id="WP_041897358.1">
    <property type="nucleotide sequence ID" value="NZ_CP010086.2"/>
</dbReference>
<dbReference type="InterPro" id="IPR038765">
    <property type="entry name" value="Papain-like_cys_pep_sf"/>
</dbReference>
<evidence type="ECO:0000313" key="9">
    <source>
        <dbReference type="EMBL" id="AJG99917.1"/>
    </source>
</evidence>
<evidence type="ECO:0000256" key="4">
    <source>
        <dbReference type="ARBA" id="ARBA00022801"/>
    </source>
</evidence>
<gene>
    <name evidence="9" type="ORF">LF65_03355</name>
</gene>
<evidence type="ECO:0000256" key="5">
    <source>
        <dbReference type="ARBA" id="ARBA00022807"/>
    </source>
</evidence>
<dbReference type="SUPFAM" id="SSF54001">
    <property type="entry name" value="Cysteine proteinases"/>
    <property type="match status" value="1"/>
</dbReference>
<dbReference type="PANTHER" id="PTHR47053">
    <property type="entry name" value="MUREIN DD-ENDOPEPTIDASE MEPH-RELATED"/>
    <property type="match status" value="1"/>
</dbReference>
<dbReference type="GO" id="GO:0008234">
    <property type="term" value="F:cysteine-type peptidase activity"/>
    <property type="evidence" value="ECO:0007669"/>
    <property type="project" value="UniProtKB-KW"/>
</dbReference>
<accession>A0A0B5QPH6</accession>
<dbReference type="AlphaFoldDB" id="A0A0B5QPH6"/>
<keyword evidence="5" id="KW-0788">Thiol protease</keyword>
<dbReference type="KEGG" id="cbei:LF65_03355"/>
<reference evidence="10" key="1">
    <citation type="submission" date="2014-12" db="EMBL/GenBank/DDBJ databases">
        <title>Genome sequence of Clostridium beijerinckii strain 59B.</title>
        <authorList>
            <person name="Little G.T."/>
            <person name="Minton N.P."/>
        </authorList>
    </citation>
    <scope>NUCLEOTIDE SEQUENCE [LARGE SCALE GENOMIC DNA]</scope>
    <source>
        <strain evidence="10">59B</strain>
    </source>
</reference>
<feature type="coiled-coil region" evidence="6">
    <location>
        <begin position="28"/>
        <end position="104"/>
    </location>
</feature>
<dbReference type="GO" id="GO:0006508">
    <property type="term" value="P:proteolysis"/>
    <property type="evidence" value="ECO:0007669"/>
    <property type="project" value="UniProtKB-KW"/>
</dbReference>
<dbReference type="InterPro" id="IPR057309">
    <property type="entry name" value="PcsB_CC"/>
</dbReference>
<evidence type="ECO:0000256" key="6">
    <source>
        <dbReference type="SAM" id="Coils"/>
    </source>
</evidence>
<dbReference type="Pfam" id="PF24568">
    <property type="entry name" value="CC_PcsB"/>
    <property type="match status" value="1"/>
</dbReference>
<dbReference type="Pfam" id="PF00877">
    <property type="entry name" value="NLPC_P60"/>
    <property type="match status" value="1"/>
</dbReference>
<dbReference type="Gene3D" id="6.10.250.3150">
    <property type="match status" value="1"/>
</dbReference>
<dbReference type="InterPro" id="IPR051202">
    <property type="entry name" value="Peptidase_C40"/>
</dbReference>
<dbReference type="OrthoDB" id="9808890at2"/>
<dbReference type="STRING" id="1520.LF65_03355"/>
<dbReference type="PROSITE" id="PS51935">
    <property type="entry name" value="NLPC_P60"/>
    <property type="match status" value="1"/>
</dbReference>
<evidence type="ECO:0000256" key="3">
    <source>
        <dbReference type="ARBA" id="ARBA00022729"/>
    </source>
</evidence>
<keyword evidence="4 9" id="KW-0378">Hydrolase</keyword>
<name>A0A0B5QPH6_CLOBE</name>
<feature type="coiled-coil region" evidence="6">
    <location>
        <begin position="151"/>
        <end position="234"/>
    </location>
</feature>
<dbReference type="Proteomes" id="UP000031866">
    <property type="component" value="Chromosome"/>
</dbReference>
<feature type="domain" description="NlpC/P60" evidence="8">
    <location>
        <begin position="249"/>
        <end position="367"/>
    </location>
</feature>
<feature type="signal peptide" evidence="7">
    <location>
        <begin position="1"/>
        <end position="24"/>
    </location>
</feature>
<proteinExistence type="inferred from homology"/>
<evidence type="ECO:0000256" key="1">
    <source>
        <dbReference type="ARBA" id="ARBA00007074"/>
    </source>
</evidence>
<evidence type="ECO:0000313" key="10">
    <source>
        <dbReference type="Proteomes" id="UP000031866"/>
    </source>
</evidence>
<dbReference type="Gene3D" id="3.90.1720.10">
    <property type="entry name" value="endopeptidase domain like (from Nostoc punctiforme)"/>
    <property type="match status" value="1"/>
</dbReference>
<feature type="chain" id="PRO_5002119725" evidence="7">
    <location>
        <begin position="25"/>
        <end position="367"/>
    </location>
</feature>